<comment type="cofactor">
    <cofactor evidence="9">
        <name>Zn(2+)</name>
        <dbReference type="ChEBI" id="CHEBI:29105"/>
    </cofactor>
    <text evidence="9">Binds 2 Zn(2+) ions per monomer.</text>
</comment>
<dbReference type="SMART" id="SM00271">
    <property type="entry name" value="DnaJ"/>
    <property type="match status" value="1"/>
</dbReference>
<feature type="binding site" evidence="9">
    <location>
        <position position="156"/>
    </location>
    <ligand>
        <name>Zn(2+)</name>
        <dbReference type="ChEBI" id="CHEBI:29105"/>
        <label>2</label>
    </ligand>
</feature>
<comment type="subunit">
    <text evidence="9">Homodimer.</text>
</comment>
<dbReference type="RefSeq" id="WP_345712862.1">
    <property type="nucleotide sequence ID" value="NZ_BAABIL010000379.1"/>
</dbReference>
<keyword evidence="15" id="KW-1185">Reference proteome</keyword>
<dbReference type="SUPFAM" id="SSF46565">
    <property type="entry name" value="Chaperone J-domain"/>
    <property type="match status" value="1"/>
</dbReference>
<evidence type="ECO:0000256" key="3">
    <source>
        <dbReference type="ARBA" id="ARBA00022723"/>
    </source>
</evidence>
<keyword evidence="8 9" id="KW-0143">Chaperone</keyword>
<dbReference type="SUPFAM" id="SSF57938">
    <property type="entry name" value="DnaJ/Hsp40 cysteine-rich domain"/>
    <property type="match status" value="1"/>
</dbReference>
<feature type="domain" description="J" evidence="12">
    <location>
        <begin position="3"/>
        <end position="67"/>
    </location>
</feature>
<evidence type="ECO:0000259" key="12">
    <source>
        <dbReference type="PROSITE" id="PS50076"/>
    </source>
</evidence>
<feature type="binding site" evidence="9">
    <location>
        <position position="136"/>
    </location>
    <ligand>
        <name>Zn(2+)</name>
        <dbReference type="ChEBI" id="CHEBI:29105"/>
        <label>1</label>
    </ligand>
</feature>
<dbReference type="Pfam" id="PF01556">
    <property type="entry name" value="DnaJ_C"/>
    <property type="match status" value="1"/>
</dbReference>
<organism evidence="14 15">
    <name type="scientific">Kineococcus glutinatus</name>
    <dbReference type="NCBI Taxonomy" id="1070872"/>
    <lineage>
        <taxon>Bacteria</taxon>
        <taxon>Bacillati</taxon>
        <taxon>Actinomycetota</taxon>
        <taxon>Actinomycetes</taxon>
        <taxon>Kineosporiales</taxon>
        <taxon>Kineosporiaceae</taxon>
        <taxon>Kineococcus</taxon>
    </lineage>
</organism>
<comment type="function">
    <text evidence="9">Participates actively in the response to hyperosmotic and heat shock by preventing the aggregation of stress-denatured proteins and by disaggregating proteins, also in an autonomous, DnaK-independent fashion. Unfolded proteins bind initially to DnaJ; upon interaction with the DnaJ-bound protein, DnaK hydrolyzes its bound ATP, resulting in the formation of a stable complex. GrpE releases ADP from DnaK; ATP binding to DnaK triggers the release of the substrate protein, thus completing the reaction cycle. Several rounds of ATP-dependent interactions between DnaJ, DnaK and GrpE are required for fully efficient folding. Also involved, together with DnaK and GrpE, in the DNA replication of plasmids through activation of initiation proteins.</text>
</comment>
<dbReference type="NCBIfam" id="NF008035">
    <property type="entry name" value="PRK10767.1"/>
    <property type="match status" value="1"/>
</dbReference>
<keyword evidence="2 9" id="KW-0235">DNA replication</keyword>
<dbReference type="CDD" id="cd06257">
    <property type="entry name" value="DnaJ"/>
    <property type="match status" value="1"/>
</dbReference>
<evidence type="ECO:0000256" key="8">
    <source>
        <dbReference type="ARBA" id="ARBA00023186"/>
    </source>
</evidence>
<keyword evidence="1 9" id="KW-0963">Cytoplasm</keyword>
<dbReference type="SUPFAM" id="SSF49493">
    <property type="entry name" value="HSP40/DnaJ peptide-binding domain"/>
    <property type="match status" value="2"/>
</dbReference>
<dbReference type="Pfam" id="PF00684">
    <property type="entry name" value="DnaJ_CXXCXGXG"/>
    <property type="match status" value="1"/>
</dbReference>
<dbReference type="PANTHER" id="PTHR43096">
    <property type="entry name" value="DNAJ HOMOLOG 1, MITOCHONDRIAL-RELATED"/>
    <property type="match status" value="1"/>
</dbReference>
<feature type="domain" description="CR-type" evidence="13">
    <location>
        <begin position="123"/>
        <end position="205"/>
    </location>
</feature>
<keyword evidence="4 9" id="KW-0677">Repeat</keyword>
<comment type="domain">
    <text evidence="9">The J domain is necessary and sufficient to stimulate DnaK ATPase activity. Zinc center 1 plays an important role in the autonomous, DnaK-independent chaperone activity of DnaJ. Zinc center 2 is essential for interaction with DnaK and for DnaJ activity.</text>
</comment>
<feature type="binding site" evidence="9">
    <location>
        <position position="139"/>
    </location>
    <ligand>
        <name>Zn(2+)</name>
        <dbReference type="ChEBI" id="CHEBI:29105"/>
        <label>1</label>
    </ligand>
</feature>
<dbReference type="HAMAP" id="MF_01152">
    <property type="entry name" value="DnaJ"/>
    <property type="match status" value="1"/>
</dbReference>
<dbReference type="PANTHER" id="PTHR43096:SF48">
    <property type="entry name" value="CHAPERONE PROTEIN DNAJ"/>
    <property type="match status" value="1"/>
</dbReference>
<dbReference type="PROSITE" id="PS00636">
    <property type="entry name" value="DNAJ_1"/>
    <property type="match status" value="1"/>
</dbReference>
<evidence type="ECO:0000256" key="10">
    <source>
        <dbReference type="PROSITE-ProRule" id="PRU00546"/>
    </source>
</evidence>
<evidence type="ECO:0000259" key="13">
    <source>
        <dbReference type="PROSITE" id="PS51188"/>
    </source>
</evidence>
<comment type="similarity">
    <text evidence="9">Belongs to the DnaJ family.</text>
</comment>
<dbReference type="PROSITE" id="PS51188">
    <property type="entry name" value="ZF_CR"/>
    <property type="match status" value="1"/>
</dbReference>
<dbReference type="InterPro" id="IPR036410">
    <property type="entry name" value="HSP_DnaJ_Cys-rich_dom_sf"/>
</dbReference>
<comment type="subcellular location">
    <subcellularLocation>
        <location evidence="9">Cytoplasm</location>
    </subcellularLocation>
</comment>
<dbReference type="NCBIfam" id="NF010871">
    <property type="entry name" value="PRK14278.1"/>
    <property type="match status" value="1"/>
</dbReference>
<dbReference type="PROSITE" id="PS50076">
    <property type="entry name" value="DNAJ_2"/>
    <property type="match status" value="1"/>
</dbReference>
<dbReference type="InterPro" id="IPR001623">
    <property type="entry name" value="DnaJ_domain"/>
</dbReference>
<accession>A0ABP9I0P2</accession>
<evidence type="ECO:0000256" key="1">
    <source>
        <dbReference type="ARBA" id="ARBA00022490"/>
    </source>
</evidence>
<evidence type="ECO:0000256" key="7">
    <source>
        <dbReference type="ARBA" id="ARBA00023016"/>
    </source>
</evidence>
<name>A0ABP9I0P2_9ACTN</name>
<dbReference type="EMBL" id="BAABIL010000379">
    <property type="protein sequence ID" value="GAA4984390.1"/>
    <property type="molecule type" value="Genomic_DNA"/>
</dbReference>
<proteinExistence type="inferred from homology"/>
<keyword evidence="3 9" id="KW-0479">Metal-binding</keyword>
<keyword evidence="6 9" id="KW-0862">Zinc</keyword>
<dbReference type="Pfam" id="PF00226">
    <property type="entry name" value="DnaJ"/>
    <property type="match status" value="1"/>
</dbReference>
<evidence type="ECO:0000313" key="14">
    <source>
        <dbReference type="EMBL" id="GAA4984390.1"/>
    </source>
</evidence>
<evidence type="ECO:0000313" key="15">
    <source>
        <dbReference type="Proteomes" id="UP001501195"/>
    </source>
</evidence>
<feature type="binding site" evidence="9">
    <location>
        <position position="193"/>
    </location>
    <ligand>
        <name>Zn(2+)</name>
        <dbReference type="ChEBI" id="CHEBI:29105"/>
        <label>1</label>
    </ligand>
</feature>
<dbReference type="InterPro" id="IPR002939">
    <property type="entry name" value="DnaJ_C"/>
</dbReference>
<dbReference type="Gene3D" id="2.10.230.10">
    <property type="entry name" value="Heat shock protein DnaJ, cysteine-rich domain"/>
    <property type="match status" value="1"/>
</dbReference>
<dbReference type="InterPro" id="IPR012724">
    <property type="entry name" value="DnaJ"/>
</dbReference>
<dbReference type="CDD" id="cd10747">
    <property type="entry name" value="DnaJ_C"/>
    <property type="match status" value="1"/>
</dbReference>
<sequence>MSDYYEVLGVSRDASTEEIKRAYRKLARKLHPDVTDDPAAGERFKEVSQAYETLSNPDKRELYDRGGTQPGGAGFGPGFGFSDIMDAFFGGGATTSRGPASRTQRGQDALIRIEVDLADAAFGGTKEITVDTAVVCPTCQGSCCQPGTSPEACDICGGRGQVQRVVRSLLGQVMTTQPCPTCRGFGTVLPAPCLECSGEGRVRSRRPLTIRVPAGVSTGTRVQLAGQGEVGTAGGPAGDLYVEIVERPHPIFSRRGDDLHCTLEVPMTAAALGTVIPLETLEGDEVEIDVRPGAQAGDEVQLRGRGTEHLRGTGRGDLHVHLDVTTPRNLDAEQEELLRRLAELRGEARPAGRLSPAHQGVFSKLRDRITGR</sequence>
<dbReference type="Gene3D" id="2.60.260.20">
    <property type="entry name" value="Urease metallochaperone UreE, N-terminal domain"/>
    <property type="match status" value="2"/>
</dbReference>
<protein>
    <recommendedName>
        <fullName evidence="9">Chaperone protein DnaJ</fullName>
    </recommendedName>
</protein>
<comment type="caution">
    <text evidence="14">The sequence shown here is derived from an EMBL/GenBank/DDBJ whole genome shotgun (WGS) entry which is preliminary data.</text>
</comment>
<feature type="region of interest" description="Disordered" evidence="11">
    <location>
        <begin position="348"/>
        <end position="372"/>
    </location>
</feature>
<evidence type="ECO:0000256" key="4">
    <source>
        <dbReference type="ARBA" id="ARBA00022737"/>
    </source>
</evidence>
<dbReference type="InterPro" id="IPR018253">
    <property type="entry name" value="DnaJ_domain_CS"/>
</dbReference>
<keyword evidence="7 9" id="KW-0346">Stress response</keyword>
<feature type="binding site" evidence="9">
    <location>
        <position position="153"/>
    </location>
    <ligand>
        <name>Zn(2+)</name>
        <dbReference type="ChEBI" id="CHEBI:29105"/>
        <label>2</label>
    </ligand>
</feature>
<evidence type="ECO:0000256" key="6">
    <source>
        <dbReference type="ARBA" id="ARBA00022833"/>
    </source>
</evidence>
<evidence type="ECO:0000256" key="5">
    <source>
        <dbReference type="ARBA" id="ARBA00022771"/>
    </source>
</evidence>
<feature type="binding site" evidence="9">
    <location>
        <position position="179"/>
    </location>
    <ligand>
        <name>Zn(2+)</name>
        <dbReference type="ChEBI" id="CHEBI:29105"/>
        <label>2</label>
    </ligand>
</feature>
<dbReference type="InterPro" id="IPR036869">
    <property type="entry name" value="J_dom_sf"/>
</dbReference>
<evidence type="ECO:0000256" key="9">
    <source>
        <dbReference type="HAMAP-Rule" id="MF_01152"/>
    </source>
</evidence>
<evidence type="ECO:0000256" key="2">
    <source>
        <dbReference type="ARBA" id="ARBA00022705"/>
    </source>
</evidence>
<dbReference type="Gene3D" id="1.10.287.110">
    <property type="entry name" value="DnaJ domain"/>
    <property type="match status" value="1"/>
</dbReference>
<reference evidence="15" key="1">
    <citation type="journal article" date="2019" name="Int. J. Syst. Evol. Microbiol.">
        <title>The Global Catalogue of Microorganisms (GCM) 10K type strain sequencing project: providing services to taxonomists for standard genome sequencing and annotation.</title>
        <authorList>
            <consortium name="The Broad Institute Genomics Platform"/>
            <consortium name="The Broad Institute Genome Sequencing Center for Infectious Disease"/>
            <person name="Wu L."/>
            <person name="Ma J."/>
        </authorList>
    </citation>
    <scope>NUCLEOTIDE SEQUENCE [LARGE SCALE GENOMIC DNA]</scope>
    <source>
        <strain evidence="15">JCM 18126</strain>
    </source>
</reference>
<evidence type="ECO:0000256" key="11">
    <source>
        <dbReference type="SAM" id="MobiDB-lite"/>
    </source>
</evidence>
<comment type="caution">
    <text evidence="9">Lacks conserved residue(s) required for the propagation of feature annotation.</text>
</comment>
<dbReference type="CDD" id="cd10719">
    <property type="entry name" value="DnaJ_zf"/>
    <property type="match status" value="1"/>
</dbReference>
<feature type="binding site" evidence="9">
    <location>
        <position position="182"/>
    </location>
    <ligand>
        <name>Zn(2+)</name>
        <dbReference type="ChEBI" id="CHEBI:29105"/>
        <label>2</label>
    </ligand>
</feature>
<dbReference type="InterPro" id="IPR001305">
    <property type="entry name" value="HSP_DnaJ_Cys-rich_dom"/>
</dbReference>
<gene>
    <name evidence="9 14" type="primary">dnaJ</name>
    <name evidence="14" type="ORF">GCM10023225_24390</name>
</gene>
<dbReference type="PRINTS" id="PR00625">
    <property type="entry name" value="JDOMAIN"/>
</dbReference>
<feature type="zinc finger region" description="CR-type" evidence="10">
    <location>
        <begin position="123"/>
        <end position="205"/>
    </location>
</feature>
<feature type="binding site" evidence="9">
    <location>
        <position position="196"/>
    </location>
    <ligand>
        <name>Zn(2+)</name>
        <dbReference type="ChEBI" id="CHEBI:29105"/>
        <label>1</label>
    </ligand>
</feature>
<dbReference type="InterPro" id="IPR008971">
    <property type="entry name" value="HSP40/DnaJ_pept-bd"/>
</dbReference>
<keyword evidence="5 9" id="KW-0863">Zinc-finger</keyword>
<dbReference type="Proteomes" id="UP001501195">
    <property type="component" value="Unassembled WGS sequence"/>
</dbReference>